<accession>A0ABP4J443</accession>
<evidence type="ECO:0000313" key="1">
    <source>
        <dbReference type="EMBL" id="GAA1411236.1"/>
    </source>
</evidence>
<dbReference type="Proteomes" id="UP001499863">
    <property type="component" value="Unassembled WGS sequence"/>
</dbReference>
<sequence length="233" mass="26044">MTTAHELYERGLRDHLAPALRLLGLTGWRRTFSLPDPTHWALLGLVEQRADGRLRYTFDLSLVRRTDWTATALPGPRPDPRAVYGVECWRARIGELLPVGEDVWWEVLPGPRWRVALDDSVAAVRHYGLPELRRRAERERGTTSGETYLSPTELDHVNAALLAVPVARIQRAELIDGTLVLSGAWTRADAAARTVLRGVAAGFLSAEDELFAVVRCVDTLGRPLWAFDRAQPP</sequence>
<keyword evidence="2" id="KW-1185">Reference proteome</keyword>
<evidence type="ECO:0000313" key="2">
    <source>
        <dbReference type="Proteomes" id="UP001499863"/>
    </source>
</evidence>
<organism evidence="1 2">
    <name type="scientific">Kitasatospora putterlickiae</name>
    <dbReference type="NCBI Taxonomy" id="221725"/>
    <lineage>
        <taxon>Bacteria</taxon>
        <taxon>Bacillati</taxon>
        <taxon>Actinomycetota</taxon>
        <taxon>Actinomycetes</taxon>
        <taxon>Kitasatosporales</taxon>
        <taxon>Streptomycetaceae</taxon>
        <taxon>Kitasatospora</taxon>
    </lineage>
</organism>
<dbReference type="EMBL" id="BAAAKJ010000404">
    <property type="protein sequence ID" value="GAA1411236.1"/>
    <property type="molecule type" value="Genomic_DNA"/>
</dbReference>
<dbReference type="RefSeq" id="WP_344343792.1">
    <property type="nucleotide sequence ID" value="NZ_BAAAKJ010000404.1"/>
</dbReference>
<reference evidence="2" key="1">
    <citation type="journal article" date="2019" name="Int. J. Syst. Evol. Microbiol.">
        <title>The Global Catalogue of Microorganisms (GCM) 10K type strain sequencing project: providing services to taxonomists for standard genome sequencing and annotation.</title>
        <authorList>
            <consortium name="The Broad Institute Genomics Platform"/>
            <consortium name="The Broad Institute Genome Sequencing Center for Infectious Disease"/>
            <person name="Wu L."/>
            <person name="Ma J."/>
        </authorList>
    </citation>
    <scope>NUCLEOTIDE SEQUENCE [LARGE SCALE GENOMIC DNA]</scope>
    <source>
        <strain evidence="2">JCM 12393</strain>
    </source>
</reference>
<name>A0ABP4J443_9ACTN</name>
<proteinExistence type="predicted"/>
<gene>
    <name evidence="1" type="ORF">GCM10009639_62740</name>
</gene>
<protein>
    <submittedName>
        <fullName evidence="1">Uncharacterized protein</fullName>
    </submittedName>
</protein>
<comment type="caution">
    <text evidence="1">The sequence shown here is derived from an EMBL/GenBank/DDBJ whole genome shotgun (WGS) entry which is preliminary data.</text>
</comment>